<dbReference type="PANTHER" id="PTHR47027">
    <property type="entry name" value="REVERSE TRANSCRIPTASE DOMAIN-CONTAINING PROTEIN"/>
    <property type="match status" value="1"/>
</dbReference>
<dbReference type="GO" id="GO:0009975">
    <property type="term" value="F:cyclase activity"/>
    <property type="evidence" value="ECO:0007669"/>
    <property type="project" value="UniProtKB-ARBA"/>
</dbReference>
<dbReference type="Pfam" id="PF00078">
    <property type="entry name" value="RVT_1"/>
    <property type="match status" value="1"/>
</dbReference>
<gene>
    <name evidence="6" type="ORF">PLXY2_LOCUS1893</name>
</gene>
<evidence type="ECO:0000256" key="1">
    <source>
        <dbReference type="ARBA" id="ARBA00022741"/>
    </source>
</evidence>
<dbReference type="GO" id="GO:0016849">
    <property type="term" value="F:phosphorus-oxygen lyase activity"/>
    <property type="evidence" value="ECO:0007669"/>
    <property type="project" value="InterPro"/>
</dbReference>
<dbReference type="CDD" id="cd01650">
    <property type="entry name" value="RT_nLTR_like"/>
    <property type="match status" value="1"/>
</dbReference>
<dbReference type="Pfam" id="PF00211">
    <property type="entry name" value="Guanylate_cyc"/>
    <property type="match status" value="1"/>
</dbReference>
<dbReference type="Gene3D" id="3.30.70.1230">
    <property type="entry name" value="Nucleotide cyclase"/>
    <property type="match status" value="1"/>
</dbReference>
<evidence type="ECO:0000259" key="4">
    <source>
        <dbReference type="PROSITE" id="PS50125"/>
    </source>
</evidence>
<dbReference type="AlphaFoldDB" id="A0A8S4DEL2"/>
<dbReference type="GO" id="GO:0071897">
    <property type="term" value="P:DNA biosynthetic process"/>
    <property type="evidence" value="ECO:0007669"/>
    <property type="project" value="UniProtKB-ARBA"/>
</dbReference>
<dbReference type="PROSITE" id="PS00452">
    <property type="entry name" value="GUANYLATE_CYCLASE_1"/>
    <property type="match status" value="1"/>
</dbReference>
<dbReference type="CDD" id="cd07302">
    <property type="entry name" value="CHD"/>
    <property type="match status" value="1"/>
</dbReference>
<keyword evidence="2 3" id="KW-0456">Lyase</keyword>
<dbReference type="EMBL" id="CAJHNJ030000004">
    <property type="protein sequence ID" value="CAG9096947.1"/>
    <property type="molecule type" value="Genomic_DNA"/>
</dbReference>
<name>A0A8S4DEL2_PLUXY</name>
<evidence type="ECO:0000256" key="2">
    <source>
        <dbReference type="ARBA" id="ARBA00023239"/>
    </source>
</evidence>
<comment type="similarity">
    <text evidence="3">Belongs to the adenylyl cyclase class-4/guanylyl cyclase family.</text>
</comment>
<accession>A0A8S4DEL2</accession>
<reference evidence="6" key="1">
    <citation type="submission" date="2020-11" db="EMBL/GenBank/DDBJ databases">
        <authorList>
            <person name="Whiteford S."/>
        </authorList>
    </citation>
    <scope>NUCLEOTIDE SEQUENCE</scope>
</reference>
<dbReference type="GO" id="GO:0000166">
    <property type="term" value="F:nucleotide binding"/>
    <property type="evidence" value="ECO:0007669"/>
    <property type="project" value="UniProtKB-KW"/>
</dbReference>
<evidence type="ECO:0000259" key="5">
    <source>
        <dbReference type="PROSITE" id="PS50878"/>
    </source>
</evidence>
<proteinExistence type="inferred from homology"/>
<dbReference type="InterPro" id="IPR000477">
    <property type="entry name" value="RT_dom"/>
</dbReference>
<dbReference type="InterPro" id="IPR001054">
    <property type="entry name" value="A/G_cyclase"/>
</dbReference>
<evidence type="ECO:0000313" key="7">
    <source>
        <dbReference type="Proteomes" id="UP000653454"/>
    </source>
</evidence>
<comment type="caution">
    <text evidence="6">The sequence shown here is derived from an EMBL/GenBank/DDBJ whole genome shotgun (WGS) entry which is preliminary data.</text>
</comment>
<feature type="domain" description="Guanylate cyclase" evidence="4">
    <location>
        <begin position="564"/>
        <end position="601"/>
    </location>
</feature>
<dbReference type="SUPFAM" id="SSF56672">
    <property type="entry name" value="DNA/RNA polymerases"/>
    <property type="match status" value="1"/>
</dbReference>
<keyword evidence="7" id="KW-1185">Reference proteome</keyword>
<dbReference type="InterPro" id="IPR029787">
    <property type="entry name" value="Nucleotide_cyclase"/>
</dbReference>
<dbReference type="PANTHER" id="PTHR47027:SF25">
    <property type="entry name" value="REVERSE TRANSCRIPTASE DOMAIN-CONTAINING PROTEIN"/>
    <property type="match status" value="1"/>
</dbReference>
<dbReference type="Proteomes" id="UP000653454">
    <property type="component" value="Unassembled WGS sequence"/>
</dbReference>
<organism evidence="6 7">
    <name type="scientific">Plutella xylostella</name>
    <name type="common">Diamondback moth</name>
    <name type="synonym">Plutella maculipennis</name>
    <dbReference type="NCBI Taxonomy" id="51655"/>
    <lineage>
        <taxon>Eukaryota</taxon>
        <taxon>Metazoa</taxon>
        <taxon>Ecdysozoa</taxon>
        <taxon>Arthropoda</taxon>
        <taxon>Hexapoda</taxon>
        <taxon>Insecta</taxon>
        <taxon>Pterygota</taxon>
        <taxon>Neoptera</taxon>
        <taxon>Endopterygota</taxon>
        <taxon>Lepidoptera</taxon>
        <taxon>Glossata</taxon>
        <taxon>Ditrysia</taxon>
        <taxon>Yponomeutoidea</taxon>
        <taxon>Plutellidae</taxon>
        <taxon>Plutella</taxon>
    </lineage>
</organism>
<protein>
    <submittedName>
        <fullName evidence="6">(diamondback moth) hypothetical protein</fullName>
    </submittedName>
</protein>
<dbReference type="GO" id="GO:0035556">
    <property type="term" value="P:intracellular signal transduction"/>
    <property type="evidence" value="ECO:0007669"/>
    <property type="project" value="InterPro"/>
</dbReference>
<sequence>MPVEWTLLHRSHAHGARGLLSTTATFDQIRSFDKMSCNRCFIRIAPPTRLEIASAIRSLKNRKAPGIDAIPIDALKANAEVSADVLLPLLTSIWEQEQVPDSWKEGVLVKLPKKGDLSCCANWRGINLLPVCSKILCKILLSRMAGAVDTHLREEQGGFRPGRSCTDQLNVVRMILEQCNEMQCEIFTLFVDFEKAFDRVKWSSIWRILKKRGIPEKIIGLIKCLYEGSSCRVMHKGRLTDPIPVTSGVKQGCLLSPLLFLIVLDDVMCRVTCKCQRGLPWSENKHLEDIDFADDLCLFSTSRSDLQSKTNDLATEAAKEGLRINIGKTKEMRLRSLDDQPLQINGVDVERVSKFTYLGGVVDPTGGTDLDIESRLNKARGAFAQLKPVWSSSVITRRTKVRIFESNVKSVLLYGCETWFVRKDLSSKLQVFVNKCLRRILRIYWPRTISNAELWRLTKQKPIDQEILIRKWRWLGHTLRRPGETPSKRILTWQPPGSRKRGRPKTTWRRSVESEAKVMRMEWEDLAASAQDRVRWRNLLKALCPAEGRQDGCMSVVEATDVQLNMRVGIHTGRVLCGVLGLRKWQYDVWSNDVTLANNMEAGGEPGRVHITQATLECLGGAYEVEAGQGASRNAYLRDHSIQTYFIIPPPRRRKMCLSSGVGLGSSRRKLSFKNVSNVVVQLLHSIKFNVDVPFSNMAASPQELKANAARKVLDLRRALHAEPGSAEALRLAAMRAEDVSAPHQHTFDAVMSTRLRTDLPPVLPPS</sequence>
<dbReference type="PROSITE" id="PS50878">
    <property type="entry name" value="RT_POL"/>
    <property type="match status" value="1"/>
</dbReference>
<evidence type="ECO:0000256" key="3">
    <source>
        <dbReference type="RuleBase" id="RU000405"/>
    </source>
</evidence>
<evidence type="ECO:0000313" key="6">
    <source>
        <dbReference type="EMBL" id="CAG9096947.1"/>
    </source>
</evidence>
<dbReference type="InterPro" id="IPR018297">
    <property type="entry name" value="A/G_cyclase_CS"/>
</dbReference>
<dbReference type="Pfam" id="PF20049">
    <property type="entry name" value="DUF6451"/>
    <property type="match status" value="1"/>
</dbReference>
<dbReference type="InterPro" id="IPR045609">
    <property type="entry name" value="DUF6451"/>
</dbReference>
<dbReference type="GO" id="GO:0009190">
    <property type="term" value="P:cyclic nucleotide biosynthetic process"/>
    <property type="evidence" value="ECO:0007669"/>
    <property type="project" value="InterPro"/>
</dbReference>
<dbReference type="PROSITE" id="PS50125">
    <property type="entry name" value="GUANYLATE_CYCLASE_2"/>
    <property type="match status" value="1"/>
</dbReference>
<dbReference type="InterPro" id="IPR043502">
    <property type="entry name" value="DNA/RNA_pol_sf"/>
</dbReference>
<dbReference type="SUPFAM" id="SSF55073">
    <property type="entry name" value="Nucleotide cyclase"/>
    <property type="match status" value="1"/>
</dbReference>
<feature type="domain" description="Reverse transcriptase" evidence="5">
    <location>
        <begin position="92"/>
        <end position="362"/>
    </location>
</feature>
<dbReference type="FunFam" id="3.30.70.1230:FF:000095">
    <property type="entry name" value="Adenylate cyclase, putative"/>
    <property type="match status" value="1"/>
</dbReference>
<dbReference type="SMART" id="SM00044">
    <property type="entry name" value="CYCc"/>
    <property type="match status" value="1"/>
</dbReference>
<keyword evidence="1" id="KW-0547">Nucleotide-binding</keyword>